<feature type="coiled-coil region" evidence="1">
    <location>
        <begin position="33"/>
        <end position="63"/>
    </location>
</feature>
<dbReference type="PROSITE" id="PS51257">
    <property type="entry name" value="PROKAR_LIPOPROTEIN"/>
    <property type="match status" value="1"/>
</dbReference>
<evidence type="ECO:0000256" key="1">
    <source>
        <dbReference type="SAM" id="Coils"/>
    </source>
</evidence>
<accession>A0A2X2CYA2</accession>
<dbReference type="Gene3D" id="3.55.50.60">
    <property type="entry name" value="DotD protein"/>
    <property type="match status" value="1"/>
</dbReference>
<evidence type="ECO:0000313" key="4">
    <source>
        <dbReference type="Proteomes" id="UP000250443"/>
    </source>
</evidence>
<name>A0A2X2CYA2_PSELU</name>
<organism evidence="3 4">
    <name type="scientific">Pseudomonas luteola</name>
    <dbReference type="NCBI Taxonomy" id="47886"/>
    <lineage>
        <taxon>Bacteria</taxon>
        <taxon>Pseudomonadati</taxon>
        <taxon>Pseudomonadota</taxon>
        <taxon>Gammaproteobacteria</taxon>
        <taxon>Pseudomonadales</taxon>
        <taxon>Pseudomonadaceae</taxon>
        <taxon>Pseudomonas</taxon>
    </lineage>
</organism>
<dbReference type="InterPro" id="IPR031817">
    <property type="entry name" value="DotD"/>
</dbReference>
<evidence type="ECO:0008006" key="5">
    <source>
        <dbReference type="Google" id="ProtNLM"/>
    </source>
</evidence>
<keyword evidence="2" id="KW-0732">Signal</keyword>
<dbReference type="InterPro" id="IPR038140">
    <property type="entry name" value="DotD_sf"/>
</dbReference>
<evidence type="ECO:0000256" key="2">
    <source>
        <dbReference type="SAM" id="SignalP"/>
    </source>
</evidence>
<proteinExistence type="predicted"/>
<feature type="signal peptide" evidence="2">
    <location>
        <begin position="1"/>
        <end position="17"/>
    </location>
</feature>
<dbReference type="AlphaFoldDB" id="A0A2X2CYA2"/>
<protein>
    <recommendedName>
        <fullName evidence="5">Type IV secretion protein DotD</fullName>
    </recommendedName>
</protein>
<dbReference type="Proteomes" id="UP000250443">
    <property type="component" value="Unassembled WGS sequence"/>
</dbReference>
<feature type="chain" id="PRO_5016181108" description="Type IV secretion protein DotD" evidence="2">
    <location>
        <begin position="18"/>
        <end position="162"/>
    </location>
</feature>
<keyword evidence="1" id="KW-0175">Coiled coil</keyword>
<gene>
    <name evidence="3" type="ORF">NCTC11842_01425</name>
</gene>
<dbReference type="RefSeq" id="WP_169715115.1">
    <property type="nucleotide sequence ID" value="NZ_DALZQD010000043.1"/>
</dbReference>
<reference evidence="3 4" key="1">
    <citation type="submission" date="2018-06" db="EMBL/GenBank/DDBJ databases">
        <authorList>
            <consortium name="Pathogen Informatics"/>
            <person name="Doyle S."/>
        </authorList>
    </citation>
    <scope>NUCLEOTIDE SEQUENCE [LARGE SCALE GENOMIC DNA]</scope>
    <source>
        <strain evidence="3 4">NCTC11842</strain>
    </source>
</reference>
<sequence length="162" mass="17715">MKKYAMLSALLFLGACAQQKPQPVDNLSNDPSLARLAAAAELAQRDLERLSRAENAIADQKRTPLDRQREAVARSATVPGFERTTSEVFTLPYPKAIERIAALAGYRFTSAVTLPSNPVMVNVEGGGRTLQEVMQQVMDQVPSDMRVHVYSATKTIVLAART</sequence>
<dbReference type="GeneID" id="300269618"/>
<evidence type="ECO:0000313" key="3">
    <source>
        <dbReference type="EMBL" id="SPZ04905.1"/>
    </source>
</evidence>
<dbReference type="Pfam" id="PF16816">
    <property type="entry name" value="DotD"/>
    <property type="match status" value="1"/>
</dbReference>
<dbReference type="EMBL" id="UAUF01000010">
    <property type="protein sequence ID" value="SPZ04905.1"/>
    <property type="molecule type" value="Genomic_DNA"/>
</dbReference>